<dbReference type="EC" id="6.1.1.1" evidence="1 9"/>
<keyword evidence="2 11" id="KW-0436">Ligase</keyword>
<dbReference type="Pfam" id="PF22421">
    <property type="entry name" value="SYY_C-terminal"/>
    <property type="match status" value="1"/>
</dbReference>
<comment type="similarity">
    <text evidence="11">Belongs to the class-I aminoacyl-tRNA synthetase family.</text>
</comment>
<dbReference type="Proteomes" id="UP000179258">
    <property type="component" value="Unassembled WGS sequence"/>
</dbReference>
<dbReference type="Gene3D" id="3.40.50.620">
    <property type="entry name" value="HUPs"/>
    <property type="match status" value="1"/>
</dbReference>
<evidence type="ECO:0000256" key="5">
    <source>
        <dbReference type="ARBA" id="ARBA00022884"/>
    </source>
</evidence>
<dbReference type="PANTHER" id="PTHR11766">
    <property type="entry name" value="TYROSYL-TRNA SYNTHETASE"/>
    <property type="match status" value="1"/>
</dbReference>
<evidence type="ECO:0000313" key="14">
    <source>
        <dbReference type="Proteomes" id="UP000179258"/>
    </source>
</evidence>
<dbReference type="GO" id="GO:0004831">
    <property type="term" value="F:tyrosine-tRNA ligase activity"/>
    <property type="evidence" value="ECO:0007669"/>
    <property type="project" value="UniProtKB-UniRule"/>
</dbReference>
<accession>A0A1G2R5Z3</accession>
<dbReference type="InterPro" id="IPR002305">
    <property type="entry name" value="aa-tRNA-synth_Ic"/>
</dbReference>
<dbReference type="InterPro" id="IPR014729">
    <property type="entry name" value="Rossmann-like_a/b/a_fold"/>
</dbReference>
<keyword evidence="3 11" id="KW-0547">Nucleotide-binding</keyword>
<gene>
    <name evidence="13" type="ORF">A3D59_03930</name>
</gene>
<evidence type="ECO:0000256" key="7">
    <source>
        <dbReference type="ARBA" id="ARBA00023146"/>
    </source>
</evidence>
<dbReference type="GO" id="GO:0006437">
    <property type="term" value="P:tyrosyl-tRNA aminoacylation"/>
    <property type="evidence" value="ECO:0007669"/>
    <property type="project" value="UniProtKB-UniRule"/>
</dbReference>
<dbReference type="InterPro" id="IPR054608">
    <property type="entry name" value="SYY-like_C"/>
</dbReference>
<evidence type="ECO:0000313" key="13">
    <source>
        <dbReference type="EMBL" id="OHA68280.1"/>
    </source>
</evidence>
<evidence type="ECO:0000256" key="3">
    <source>
        <dbReference type="ARBA" id="ARBA00022741"/>
    </source>
</evidence>
<keyword evidence="5 10" id="KW-0694">RNA-binding</keyword>
<evidence type="ECO:0000256" key="1">
    <source>
        <dbReference type="ARBA" id="ARBA00013160"/>
    </source>
</evidence>
<evidence type="ECO:0000259" key="12">
    <source>
        <dbReference type="Pfam" id="PF22421"/>
    </source>
</evidence>
<dbReference type="GO" id="GO:0005829">
    <property type="term" value="C:cytosol"/>
    <property type="evidence" value="ECO:0007669"/>
    <property type="project" value="TreeGrafter"/>
</dbReference>
<dbReference type="NCBIfam" id="TIGR00234">
    <property type="entry name" value="tyrS"/>
    <property type="match status" value="1"/>
</dbReference>
<dbReference type="GO" id="GO:0005524">
    <property type="term" value="F:ATP binding"/>
    <property type="evidence" value="ECO:0007669"/>
    <property type="project" value="UniProtKB-KW"/>
</dbReference>
<dbReference type="SUPFAM" id="SSF55174">
    <property type="entry name" value="Alpha-L RNA-binding motif"/>
    <property type="match status" value="1"/>
</dbReference>
<keyword evidence="6 11" id="KW-0648">Protein biosynthesis</keyword>
<evidence type="ECO:0000256" key="6">
    <source>
        <dbReference type="ARBA" id="ARBA00022917"/>
    </source>
</evidence>
<evidence type="ECO:0000256" key="4">
    <source>
        <dbReference type="ARBA" id="ARBA00022840"/>
    </source>
</evidence>
<sequence length="398" mass="45684">MMPNNKTQIKELLQRGVEHIFDREHLEKRLLSGKKLRIKYGIDPTGPSIHLGRAASLWKLRDFQDTGHKAVIILGDFTVRIGDASDKQAMRRIPTRQESEEYAKKYQNQLAKILDLHRAEIRYNSEWLSCLRADELLGLAEHFTAQQMVQRRNFKERWEAGRPIGLQETFYPLLQGLDSKAVKADLEIGGSDQLFNLQIGREVQRLYRQEPQDIMTLRMLVGTDGRKMSTSWGNFITVLDSPKDQLGKIMALKDELLGEYLELCSRLPASEIMRLRNLLAAKRVNPIEVKLLLGQKIVELYHGTKAAAAAAKEFERVFRQKRMPSDMRKFKARQKRMNLTDLLVETKCAISKSEARRVIQQKGVKIDGVVHDDWKEEVALKSGAVLKVGKKKFVKIAI</sequence>
<dbReference type="PRINTS" id="PR01040">
    <property type="entry name" value="TRNASYNTHTYR"/>
</dbReference>
<dbReference type="CDD" id="cd00165">
    <property type="entry name" value="S4"/>
    <property type="match status" value="1"/>
</dbReference>
<dbReference type="InterPro" id="IPR024088">
    <property type="entry name" value="Tyr-tRNA-ligase_bac-type"/>
</dbReference>
<dbReference type="Pfam" id="PF00579">
    <property type="entry name" value="tRNA-synt_1b"/>
    <property type="match status" value="1"/>
</dbReference>
<dbReference type="EMBL" id="MHTX01000019">
    <property type="protein sequence ID" value="OHA68280.1"/>
    <property type="molecule type" value="Genomic_DNA"/>
</dbReference>
<dbReference type="InterPro" id="IPR002307">
    <property type="entry name" value="Tyr-tRNA-ligase"/>
</dbReference>
<evidence type="ECO:0000256" key="11">
    <source>
        <dbReference type="RuleBase" id="RU363036"/>
    </source>
</evidence>
<evidence type="ECO:0000256" key="8">
    <source>
        <dbReference type="ARBA" id="ARBA00048248"/>
    </source>
</evidence>
<evidence type="ECO:0000256" key="2">
    <source>
        <dbReference type="ARBA" id="ARBA00022598"/>
    </source>
</evidence>
<dbReference type="PANTHER" id="PTHR11766:SF1">
    <property type="entry name" value="TYROSINE--TRNA LIGASE"/>
    <property type="match status" value="1"/>
</dbReference>
<organism evidence="13 14">
    <name type="scientific">Candidatus Wildermuthbacteria bacterium RIFCSPHIGHO2_02_FULL_47_17</name>
    <dbReference type="NCBI Taxonomy" id="1802452"/>
    <lineage>
        <taxon>Bacteria</taxon>
        <taxon>Candidatus Wildermuthiibacteriota</taxon>
    </lineage>
</organism>
<dbReference type="Gene3D" id="1.10.240.10">
    <property type="entry name" value="Tyrosyl-Transfer RNA Synthetase"/>
    <property type="match status" value="1"/>
</dbReference>
<proteinExistence type="inferred from homology"/>
<name>A0A1G2R5Z3_9BACT</name>
<reference evidence="13 14" key="1">
    <citation type="journal article" date="2016" name="Nat. Commun.">
        <title>Thousands of microbial genomes shed light on interconnected biogeochemical processes in an aquifer system.</title>
        <authorList>
            <person name="Anantharaman K."/>
            <person name="Brown C.T."/>
            <person name="Hug L.A."/>
            <person name="Sharon I."/>
            <person name="Castelle C.J."/>
            <person name="Probst A.J."/>
            <person name="Thomas B.C."/>
            <person name="Singh A."/>
            <person name="Wilkins M.J."/>
            <person name="Karaoz U."/>
            <person name="Brodie E.L."/>
            <person name="Williams K.H."/>
            <person name="Hubbard S.S."/>
            <person name="Banfield J.F."/>
        </authorList>
    </citation>
    <scope>NUCLEOTIDE SEQUENCE [LARGE SCALE GENOMIC DNA]</scope>
</reference>
<comment type="caution">
    <text evidence="13">The sequence shown here is derived from an EMBL/GenBank/DDBJ whole genome shotgun (WGS) entry which is preliminary data.</text>
</comment>
<keyword evidence="4 11" id="KW-0067">ATP-binding</keyword>
<comment type="catalytic activity">
    <reaction evidence="8">
        <text>tRNA(Tyr) + L-tyrosine + ATP = L-tyrosyl-tRNA(Tyr) + AMP + diphosphate + H(+)</text>
        <dbReference type="Rhea" id="RHEA:10220"/>
        <dbReference type="Rhea" id="RHEA-COMP:9706"/>
        <dbReference type="Rhea" id="RHEA-COMP:9707"/>
        <dbReference type="ChEBI" id="CHEBI:15378"/>
        <dbReference type="ChEBI" id="CHEBI:30616"/>
        <dbReference type="ChEBI" id="CHEBI:33019"/>
        <dbReference type="ChEBI" id="CHEBI:58315"/>
        <dbReference type="ChEBI" id="CHEBI:78442"/>
        <dbReference type="ChEBI" id="CHEBI:78536"/>
        <dbReference type="ChEBI" id="CHEBI:456215"/>
        <dbReference type="EC" id="6.1.1.1"/>
    </reaction>
</comment>
<keyword evidence="7 11" id="KW-0030">Aminoacyl-tRNA synthetase</keyword>
<dbReference type="GO" id="GO:0003723">
    <property type="term" value="F:RNA binding"/>
    <property type="evidence" value="ECO:0007669"/>
    <property type="project" value="UniProtKB-KW"/>
</dbReference>
<dbReference type="Gene3D" id="3.10.290.10">
    <property type="entry name" value="RNA-binding S4 domain"/>
    <property type="match status" value="1"/>
</dbReference>
<dbReference type="InterPro" id="IPR036986">
    <property type="entry name" value="S4_RNA-bd_sf"/>
</dbReference>
<dbReference type="AlphaFoldDB" id="A0A1G2R5Z3"/>
<dbReference type="SUPFAM" id="SSF52374">
    <property type="entry name" value="Nucleotidylyl transferase"/>
    <property type="match status" value="1"/>
</dbReference>
<evidence type="ECO:0000256" key="10">
    <source>
        <dbReference type="PROSITE-ProRule" id="PRU00182"/>
    </source>
</evidence>
<protein>
    <recommendedName>
        <fullName evidence="1 9">Tyrosine--tRNA ligase</fullName>
        <ecNumber evidence="1 9">6.1.1.1</ecNumber>
    </recommendedName>
</protein>
<dbReference type="PROSITE" id="PS50889">
    <property type="entry name" value="S4"/>
    <property type="match status" value="1"/>
</dbReference>
<feature type="domain" description="Tyrosine--tRNA ligase SYY-like C-terminal" evidence="12">
    <location>
        <begin position="325"/>
        <end position="394"/>
    </location>
</feature>
<evidence type="ECO:0000256" key="9">
    <source>
        <dbReference type="NCBIfam" id="TIGR00234"/>
    </source>
</evidence>